<sequence>MGSNKKKSDKGKVEIWECKNIDDSIWEMETEQLIIYLKKLSKIKEDKYTAKSKGKINEDI</sequence>
<evidence type="ECO:0000313" key="1">
    <source>
        <dbReference type="EMBL" id="MBB6215088.1"/>
    </source>
</evidence>
<proteinExistence type="predicted"/>
<dbReference type="AlphaFoldDB" id="A0A841KSG9"/>
<dbReference type="Proteomes" id="UP000579281">
    <property type="component" value="Unassembled WGS sequence"/>
</dbReference>
<keyword evidence="2" id="KW-1185">Reference proteome</keyword>
<reference evidence="1 2" key="1">
    <citation type="submission" date="2020-08" db="EMBL/GenBank/DDBJ databases">
        <title>Genomic Encyclopedia of Type Strains, Phase IV (KMG-IV): sequencing the most valuable type-strain genomes for metagenomic binning, comparative biology and taxonomic classification.</title>
        <authorList>
            <person name="Goeker M."/>
        </authorList>
    </citation>
    <scope>NUCLEOTIDE SEQUENCE [LARGE SCALE GENOMIC DNA]</scope>
    <source>
        <strain evidence="1 2">DSM 103526</strain>
    </source>
</reference>
<accession>A0A841KSG9</accession>
<protein>
    <submittedName>
        <fullName evidence="1">Uncharacterized protein</fullName>
    </submittedName>
</protein>
<comment type="caution">
    <text evidence="1">The sequence shown here is derived from an EMBL/GenBank/DDBJ whole genome shotgun (WGS) entry which is preliminary data.</text>
</comment>
<dbReference type="RefSeq" id="WP_184309065.1">
    <property type="nucleotide sequence ID" value="NZ_JACHEN010000005.1"/>
</dbReference>
<organism evidence="1 2">
    <name type="scientific">Anaerosolibacter carboniphilus</name>
    <dbReference type="NCBI Taxonomy" id="1417629"/>
    <lineage>
        <taxon>Bacteria</taxon>
        <taxon>Bacillati</taxon>
        <taxon>Bacillota</taxon>
        <taxon>Clostridia</taxon>
        <taxon>Peptostreptococcales</taxon>
        <taxon>Thermotaleaceae</taxon>
        <taxon>Anaerosolibacter</taxon>
    </lineage>
</organism>
<name>A0A841KSG9_9FIRM</name>
<gene>
    <name evidence="1" type="ORF">HNQ80_001177</name>
</gene>
<evidence type="ECO:0000313" key="2">
    <source>
        <dbReference type="Proteomes" id="UP000579281"/>
    </source>
</evidence>
<dbReference type="EMBL" id="JACHEN010000005">
    <property type="protein sequence ID" value="MBB6215088.1"/>
    <property type="molecule type" value="Genomic_DNA"/>
</dbReference>